<dbReference type="EMBL" id="BEHT01000005">
    <property type="protein sequence ID" value="GBC98035.1"/>
    <property type="molecule type" value="Genomic_DNA"/>
</dbReference>
<dbReference type="GO" id="GO:0071555">
    <property type="term" value="P:cell wall organization"/>
    <property type="evidence" value="ECO:0007669"/>
    <property type="project" value="TreeGrafter"/>
</dbReference>
<dbReference type="EC" id="2.7.8.33" evidence="9"/>
<evidence type="ECO:0000256" key="8">
    <source>
        <dbReference type="SAM" id="Phobius"/>
    </source>
</evidence>
<feature type="transmembrane region" description="Helical" evidence="8">
    <location>
        <begin position="76"/>
        <end position="93"/>
    </location>
</feature>
<feature type="transmembrane region" description="Helical" evidence="8">
    <location>
        <begin position="288"/>
        <end position="307"/>
    </location>
</feature>
<evidence type="ECO:0000256" key="7">
    <source>
        <dbReference type="PIRSR" id="PIRSR600715-1"/>
    </source>
</evidence>
<dbReference type="GO" id="GO:0005886">
    <property type="term" value="C:plasma membrane"/>
    <property type="evidence" value="ECO:0007669"/>
    <property type="project" value="UniProtKB-SubCell"/>
</dbReference>
<keyword evidence="6 8" id="KW-0472">Membrane</keyword>
<keyword evidence="5 8" id="KW-1133">Transmembrane helix</keyword>
<organism evidence="9 10">
    <name type="scientific">Candidatus Fervidibacter japonicus</name>
    <dbReference type="NCBI Taxonomy" id="2035412"/>
    <lineage>
        <taxon>Bacteria</taxon>
        <taxon>Candidatus Fervidibacterota</taxon>
        <taxon>Candidatus Fervidibacter</taxon>
    </lineage>
</organism>
<feature type="binding site" evidence="7">
    <location>
        <position position="206"/>
    </location>
    <ligand>
        <name>Mg(2+)</name>
        <dbReference type="ChEBI" id="CHEBI:18420"/>
    </ligand>
</feature>
<feature type="transmembrane region" description="Helical" evidence="8">
    <location>
        <begin position="129"/>
        <end position="146"/>
    </location>
</feature>
<evidence type="ECO:0000256" key="1">
    <source>
        <dbReference type="ARBA" id="ARBA00004651"/>
    </source>
</evidence>
<feature type="transmembrane region" description="Helical" evidence="8">
    <location>
        <begin position="202"/>
        <end position="223"/>
    </location>
</feature>
<keyword evidence="7" id="KW-0479">Metal-binding</keyword>
<accession>A0A2H5XA48</accession>
<feature type="binding site" evidence="7">
    <location>
        <position position="146"/>
    </location>
    <ligand>
        <name>Mg(2+)</name>
        <dbReference type="ChEBI" id="CHEBI:18420"/>
    </ligand>
</feature>
<comment type="caution">
    <text evidence="9">The sequence shown here is derived from an EMBL/GenBank/DDBJ whole genome shotgun (WGS) entry which is preliminary data.</text>
</comment>
<protein>
    <submittedName>
        <fullName evidence="9">Putative undecaprenyl-phosphate N-acetylglucosaminyl 1-phosphate transferase</fullName>
        <ecNumber evidence="9">2.7.8.33</ecNumber>
    </submittedName>
</protein>
<dbReference type="Pfam" id="PF00953">
    <property type="entry name" value="Glycos_transf_4"/>
    <property type="match status" value="1"/>
</dbReference>
<dbReference type="CDD" id="cd06853">
    <property type="entry name" value="GT_WecA_like"/>
    <property type="match status" value="1"/>
</dbReference>
<evidence type="ECO:0000256" key="5">
    <source>
        <dbReference type="ARBA" id="ARBA00022989"/>
    </source>
</evidence>
<dbReference type="PANTHER" id="PTHR22926:SF3">
    <property type="entry name" value="UNDECAPRENYL-PHOSPHATE ALPHA-N-ACETYLGLUCOSAMINYL 1-PHOSPHATE TRANSFERASE"/>
    <property type="match status" value="1"/>
</dbReference>
<feature type="transmembrane region" description="Helical" evidence="8">
    <location>
        <begin position="177"/>
        <end position="195"/>
    </location>
</feature>
<dbReference type="InterPro" id="IPR000715">
    <property type="entry name" value="Glycosyl_transferase_4"/>
</dbReference>
<dbReference type="GO" id="GO:0036380">
    <property type="term" value="F:UDP-N-acetylglucosamine-undecaprenyl-phosphate N-acetylglucosaminephosphotransferase activity"/>
    <property type="evidence" value="ECO:0007669"/>
    <property type="project" value="UniProtKB-EC"/>
</dbReference>
<comment type="subcellular location">
    <subcellularLocation>
        <location evidence="1">Cell membrane</location>
        <topology evidence="1">Multi-pass membrane protein</topology>
    </subcellularLocation>
</comment>
<name>A0A2H5XA48_9BACT</name>
<evidence type="ECO:0000313" key="9">
    <source>
        <dbReference type="EMBL" id="GBC98035.1"/>
    </source>
</evidence>
<feature type="transmembrane region" description="Helical" evidence="8">
    <location>
        <begin position="235"/>
        <end position="255"/>
    </location>
</feature>
<evidence type="ECO:0000256" key="3">
    <source>
        <dbReference type="ARBA" id="ARBA00022679"/>
    </source>
</evidence>
<comment type="cofactor">
    <cofactor evidence="7">
        <name>Mg(2+)</name>
        <dbReference type="ChEBI" id="CHEBI:18420"/>
    </cofactor>
</comment>
<evidence type="ECO:0000256" key="4">
    <source>
        <dbReference type="ARBA" id="ARBA00022692"/>
    </source>
</evidence>
<dbReference type="AlphaFoldDB" id="A0A2H5XA48"/>
<keyword evidence="7" id="KW-0460">Magnesium</keyword>
<feature type="transmembrane region" description="Helical" evidence="8">
    <location>
        <begin position="105"/>
        <end position="123"/>
    </location>
</feature>
<feature type="transmembrane region" description="Helical" evidence="8">
    <location>
        <begin position="49"/>
        <end position="70"/>
    </location>
</feature>
<dbReference type="PANTHER" id="PTHR22926">
    <property type="entry name" value="PHOSPHO-N-ACETYLMURAMOYL-PENTAPEPTIDE-TRANSFERASE"/>
    <property type="match status" value="1"/>
</dbReference>
<keyword evidence="2" id="KW-1003">Cell membrane</keyword>
<dbReference type="Proteomes" id="UP000236173">
    <property type="component" value="Unassembled WGS sequence"/>
</dbReference>
<sequence length="335" mass="35548">MVGYVGLIALVATIVAVAQLRRWAVGMGWIYRPRSDRWEPKFNPHPRTIALGGGLGIAAGTLSALLLWALLNGSALWLRAMPFALGALLLGLVDDLRDCSARLKLLAQFILGVATALGVVRLAGFSDGISVPLTAFCAVALMNAVNMMDNMDGVASGLVTLAALGFALLGFLTANPLVTGAGLILAAGSFGFWLFNKPPATVFMGDTGSLLLGYLLAVLGVTATHGEYPHIAARLFAPALMVGSFWADMAFVVLWRLTHGLPLMKGDRNHLSHRLAVRFGRSEWRANFALYSLQTAFCLCGLVVALAPPLAVAITLFIALLIALVLFAALWRVVP</sequence>
<feature type="transmembrane region" description="Helical" evidence="8">
    <location>
        <begin position="6"/>
        <end position="29"/>
    </location>
</feature>
<keyword evidence="3 9" id="KW-0808">Transferase</keyword>
<dbReference type="GO" id="GO:0009103">
    <property type="term" value="P:lipopolysaccharide biosynthetic process"/>
    <property type="evidence" value="ECO:0007669"/>
    <property type="project" value="TreeGrafter"/>
</dbReference>
<evidence type="ECO:0000313" key="10">
    <source>
        <dbReference type="Proteomes" id="UP000236173"/>
    </source>
</evidence>
<feature type="transmembrane region" description="Helical" evidence="8">
    <location>
        <begin position="153"/>
        <end position="171"/>
    </location>
</feature>
<dbReference type="GO" id="GO:0044038">
    <property type="term" value="P:cell wall macromolecule biosynthetic process"/>
    <property type="evidence" value="ECO:0007669"/>
    <property type="project" value="TreeGrafter"/>
</dbReference>
<feature type="transmembrane region" description="Helical" evidence="8">
    <location>
        <begin position="313"/>
        <end position="334"/>
    </location>
</feature>
<gene>
    <name evidence="9" type="primary">tagO_2</name>
    <name evidence="9" type="ORF">HRbin17_00530</name>
</gene>
<reference evidence="10" key="1">
    <citation type="submission" date="2017-09" db="EMBL/GenBank/DDBJ databases">
        <title>Metaegenomics of thermophilic ammonia-oxidizing enrichment culture.</title>
        <authorList>
            <person name="Kato S."/>
            <person name="Suzuki K."/>
        </authorList>
    </citation>
    <scope>NUCLEOTIDE SEQUENCE [LARGE SCALE GENOMIC DNA]</scope>
</reference>
<keyword evidence="4 8" id="KW-0812">Transmembrane</keyword>
<evidence type="ECO:0000256" key="6">
    <source>
        <dbReference type="ARBA" id="ARBA00023136"/>
    </source>
</evidence>
<dbReference type="GO" id="GO:0046872">
    <property type="term" value="F:metal ion binding"/>
    <property type="evidence" value="ECO:0007669"/>
    <property type="project" value="UniProtKB-KW"/>
</dbReference>
<evidence type="ECO:0000256" key="2">
    <source>
        <dbReference type="ARBA" id="ARBA00022475"/>
    </source>
</evidence>
<proteinExistence type="predicted"/>